<evidence type="ECO:0000313" key="1">
    <source>
        <dbReference type="EMBL" id="KAH7960189.1"/>
    </source>
</evidence>
<evidence type="ECO:0000313" key="2">
    <source>
        <dbReference type="Proteomes" id="UP000821865"/>
    </source>
</evidence>
<dbReference type="EMBL" id="CM023472">
    <property type="protein sequence ID" value="KAH7960189.1"/>
    <property type="molecule type" value="Genomic_DNA"/>
</dbReference>
<proteinExistence type="predicted"/>
<gene>
    <name evidence="1" type="ORF">HPB49_017591</name>
</gene>
<protein>
    <submittedName>
        <fullName evidence="1">Uncharacterized protein</fullName>
    </submittedName>
</protein>
<dbReference type="Proteomes" id="UP000821865">
    <property type="component" value="Chromosome 3"/>
</dbReference>
<keyword evidence="2" id="KW-1185">Reference proteome</keyword>
<accession>A0ACB8D742</accession>
<name>A0ACB8D742_DERSI</name>
<reference evidence="1" key="1">
    <citation type="submission" date="2020-05" db="EMBL/GenBank/DDBJ databases">
        <title>Large-scale comparative analyses of tick genomes elucidate their genetic diversity and vector capacities.</title>
        <authorList>
            <person name="Jia N."/>
            <person name="Wang J."/>
            <person name="Shi W."/>
            <person name="Du L."/>
            <person name="Sun Y."/>
            <person name="Zhan W."/>
            <person name="Jiang J."/>
            <person name="Wang Q."/>
            <person name="Zhang B."/>
            <person name="Ji P."/>
            <person name="Sakyi L.B."/>
            <person name="Cui X."/>
            <person name="Yuan T."/>
            <person name="Jiang B."/>
            <person name="Yang W."/>
            <person name="Lam T.T.-Y."/>
            <person name="Chang Q."/>
            <person name="Ding S."/>
            <person name="Wang X."/>
            <person name="Zhu J."/>
            <person name="Ruan X."/>
            <person name="Zhao L."/>
            <person name="Wei J."/>
            <person name="Que T."/>
            <person name="Du C."/>
            <person name="Cheng J."/>
            <person name="Dai P."/>
            <person name="Han X."/>
            <person name="Huang E."/>
            <person name="Gao Y."/>
            <person name="Liu J."/>
            <person name="Shao H."/>
            <person name="Ye R."/>
            <person name="Li L."/>
            <person name="Wei W."/>
            <person name="Wang X."/>
            <person name="Wang C."/>
            <person name="Yang T."/>
            <person name="Huo Q."/>
            <person name="Li W."/>
            <person name="Guo W."/>
            <person name="Chen H."/>
            <person name="Zhou L."/>
            <person name="Ni X."/>
            <person name="Tian J."/>
            <person name="Zhou Y."/>
            <person name="Sheng Y."/>
            <person name="Liu T."/>
            <person name="Pan Y."/>
            <person name="Xia L."/>
            <person name="Li J."/>
            <person name="Zhao F."/>
            <person name="Cao W."/>
        </authorList>
    </citation>
    <scope>NUCLEOTIDE SEQUENCE</scope>
    <source>
        <strain evidence="1">Dsil-2018</strain>
    </source>
</reference>
<sequence>MAKRIPGHKQEEVSLPGYIGYSSASDCAMPECDAAPCSIDVHPPGRPCVAVYVRAALPHARVPTDHLCSAMIECVAVTVRVHGTNTSVASVYVRAGARRADYSFVVRLTALLSPDTVVCSDFNAHHRDWGSARSNARGGDLSSAVAAAGLTVRDGVATLIDLALVSECCSYSWQRGPDTAGSDHYPITLCPTKPSRGATRVYAVVRWPLFREMCARPSRCSDYFAHIAERHARQLRRRSLAGLCSSLARPRNQHRGWRVLNALLNPRTPRFPVLAIAVAHGISELAMAMPRSCCSWDVQSAFDSLPHDTIISAVRALGVGGRLLAYVRAFLTDRVLYAFPLCNLRLHLWRRIDGDHRRVLRICHGLPSASRVVETLAETGAWPVSLTPDLRALGHLERLSSAPGAGPMLSYLLELPKSRLFLETPR</sequence>
<comment type="caution">
    <text evidence="1">The sequence shown here is derived from an EMBL/GenBank/DDBJ whole genome shotgun (WGS) entry which is preliminary data.</text>
</comment>
<organism evidence="1 2">
    <name type="scientific">Dermacentor silvarum</name>
    <name type="common">Tick</name>
    <dbReference type="NCBI Taxonomy" id="543639"/>
    <lineage>
        <taxon>Eukaryota</taxon>
        <taxon>Metazoa</taxon>
        <taxon>Ecdysozoa</taxon>
        <taxon>Arthropoda</taxon>
        <taxon>Chelicerata</taxon>
        <taxon>Arachnida</taxon>
        <taxon>Acari</taxon>
        <taxon>Parasitiformes</taxon>
        <taxon>Ixodida</taxon>
        <taxon>Ixodoidea</taxon>
        <taxon>Ixodidae</taxon>
        <taxon>Rhipicephalinae</taxon>
        <taxon>Dermacentor</taxon>
    </lineage>
</organism>